<dbReference type="EMBL" id="AWTN01000159">
    <property type="protein sequence ID" value="KGG82193.1"/>
    <property type="molecule type" value="Genomic_DNA"/>
</dbReference>
<gene>
    <name evidence="1" type="ORF">P245_27110</name>
</gene>
<name>A0A0E3BCE9_9BURK</name>
<protein>
    <submittedName>
        <fullName evidence="1">Uncharacterized protein</fullName>
    </submittedName>
</protein>
<evidence type="ECO:0000313" key="1">
    <source>
        <dbReference type="EMBL" id="KGG82193.1"/>
    </source>
</evidence>
<accession>A0A0E3BCE9</accession>
<organism evidence="1 2">
    <name type="scientific">Comamonas thiooxydans</name>
    <dbReference type="NCBI Taxonomy" id="363952"/>
    <lineage>
        <taxon>Bacteria</taxon>
        <taxon>Pseudomonadati</taxon>
        <taxon>Pseudomonadota</taxon>
        <taxon>Betaproteobacteria</taxon>
        <taxon>Burkholderiales</taxon>
        <taxon>Comamonadaceae</taxon>
        <taxon>Comamonas</taxon>
    </lineage>
</organism>
<reference evidence="1 2" key="1">
    <citation type="submission" date="2013-09" db="EMBL/GenBank/DDBJ databases">
        <title>High correlation between genotypes and phenotypes of environmental bacteria Comamonas testosteroni strains.</title>
        <authorList>
            <person name="Liu L."/>
            <person name="Zhu W."/>
            <person name="Xia X."/>
            <person name="Xu B."/>
            <person name="Luo M."/>
            <person name="Wang G."/>
        </authorList>
    </citation>
    <scope>NUCLEOTIDE SEQUENCE [LARGE SCALE GENOMIC DNA]</scope>
    <source>
        <strain evidence="1 2">JL14</strain>
    </source>
</reference>
<proteinExistence type="predicted"/>
<comment type="caution">
    <text evidence="1">The sequence shown here is derived from an EMBL/GenBank/DDBJ whole genome shotgun (WGS) entry which is preliminary data.</text>
</comment>
<dbReference type="Proteomes" id="UP000029567">
    <property type="component" value="Unassembled WGS sequence"/>
</dbReference>
<sequence length="45" mass="4403">MPARATTSMMSTLRKEGLIFFGVGGNAAAGEGAAVAADAAGEWGC</sequence>
<dbReference type="AlphaFoldDB" id="A0A0E3BCE9"/>
<evidence type="ECO:0000313" key="2">
    <source>
        <dbReference type="Proteomes" id="UP000029567"/>
    </source>
</evidence>